<dbReference type="OMA" id="MCADAKL"/>
<accession>A0A422MZ94</accession>
<dbReference type="EMBL" id="MKGL01000454">
    <property type="protein sequence ID" value="RNE98543.1"/>
    <property type="molecule type" value="Genomic_DNA"/>
</dbReference>
<dbReference type="InterPro" id="IPR029069">
    <property type="entry name" value="HotDog_dom_sf"/>
</dbReference>
<keyword evidence="2" id="KW-1185">Reference proteome</keyword>
<dbReference type="VEuPathDB" id="TriTrypDB:TRSC58_06435"/>
<dbReference type="OrthoDB" id="249717at2759"/>
<reference evidence="1 2" key="1">
    <citation type="journal article" date="2018" name="BMC Genomics">
        <title>Genomic comparison of Trypanosoma conorhini and Trypanosoma rangeli to Trypanosoma cruzi strains of high and low virulence.</title>
        <authorList>
            <person name="Bradwell K.R."/>
            <person name="Koparde V.N."/>
            <person name="Matveyev A.V."/>
            <person name="Serrano M.G."/>
            <person name="Alves J.M."/>
            <person name="Parikh H."/>
            <person name="Huang B."/>
            <person name="Lee V."/>
            <person name="Espinosa-Alvarez O."/>
            <person name="Ortiz P.A."/>
            <person name="Costa-Martins A.G."/>
            <person name="Teixeira M.M."/>
            <person name="Buck G.A."/>
        </authorList>
    </citation>
    <scope>NUCLEOTIDE SEQUENCE [LARGE SCALE GENOMIC DNA]</scope>
    <source>
        <strain evidence="1 2">AM80</strain>
    </source>
</reference>
<evidence type="ECO:0000313" key="2">
    <source>
        <dbReference type="Proteomes" id="UP000283634"/>
    </source>
</evidence>
<dbReference type="SUPFAM" id="SSF54637">
    <property type="entry name" value="Thioesterase/thiol ester dehydrase-isomerase"/>
    <property type="match status" value="1"/>
</dbReference>
<dbReference type="AlphaFoldDB" id="A0A422MZ94"/>
<dbReference type="GeneID" id="40332702"/>
<evidence type="ECO:0000313" key="1">
    <source>
        <dbReference type="EMBL" id="RNE98543.1"/>
    </source>
</evidence>
<comment type="caution">
    <text evidence="1">The sequence shown here is derived from an EMBL/GenBank/DDBJ whole genome shotgun (WGS) entry which is preliminary data.</text>
</comment>
<dbReference type="Proteomes" id="UP000283634">
    <property type="component" value="Unassembled WGS sequence"/>
</dbReference>
<dbReference type="RefSeq" id="XP_029234700.1">
    <property type="nucleotide sequence ID" value="XM_029385497.1"/>
</dbReference>
<evidence type="ECO:0008006" key="3">
    <source>
        <dbReference type="Google" id="ProtNLM"/>
    </source>
</evidence>
<gene>
    <name evidence="1" type="ORF">TraAM80_08769</name>
</gene>
<organism evidence="1 2">
    <name type="scientific">Trypanosoma rangeli</name>
    <dbReference type="NCBI Taxonomy" id="5698"/>
    <lineage>
        <taxon>Eukaryota</taxon>
        <taxon>Discoba</taxon>
        <taxon>Euglenozoa</taxon>
        <taxon>Kinetoplastea</taxon>
        <taxon>Metakinetoplastina</taxon>
        <taxon>Trypanosomatida</taxon>
        <taxon>Trypanosomatidae</taxon>
        <taxon>Trypanosoma</taxon>
        <taxon>Herpetosoma</taxon>
    </lineage>
</organism>
<sequence>MGHTTTAAEVKQRLIKYLAVATRSTQQVVCDHASLNVDGLRVMPCPNKLSNCAAEADNDDTLLNAEGSRILWPMCADAKLAALPVGSGDGVGPAGRAVGRDVLCFLIDTLTSAHLTIMTGRHRHVSMTIGVEFAEPLCVGQPFMLTSCLLRVGQRISFLSAEIHQQRGEQKAAVCAGGSPQGVLRRTSAACSPSAREQVVMALTSSSAAPLD</sequence>
<name>A0A422MZ94_TRYRA</name>
<protein>
    <recommendedName>
        <fullName evidence="3">Thioesterase domain-containing protein</fullName>
    </recommendedName>
</protein>
<dbReference type="Gene3D" id="3.10.129.10">
    <property type="entry name" value="Hotdog Thioesterase"/>
    <property type="match status" value="1"/>
</dbReference>
<proteinExistence type="predicted"/>